<accession>A0ABW8HR10</accession>
<sequence length="135" mass="15961">MNEEKALQEFSLEPGSRDRERIRTLLQQEIDNSNAVDNDYLRILCVMLFAIGQVEDTQLIWQAKRKNQDTRSYVDVQLLCGAGFEETIIYLEQLGEQQAEEQLQYLKQCELYDFVDFSKEEWIAQYKQYYGVIEG</sequence>
<name>A0ABW8HR10_9BACL</name>
<protein>
    <submittedName>
        <fullName evidence="1">Uncharacterized protein</fullName>
    </submittedName>
</protein>
<dbReference type="EMBL" id="JBIYSL010000002">
    <property type="protein sequence ID" value="MFK0522090.1"/>
    <property type="molecule type" value="Genomic_DNA"/>
</dbReference>
<comment type="caution">
    <text evidence="1">The sequence shown here is derived from an EMBL/GenBank/DDBJ whole genome shotgun (WGS) entry which is preliminary data.</text>
</comment>
<reference evidence="1 2" key="1">
    <citation type="submission" date="2024-11" db="EMBL/GenBank/DDBJ databases">
        <title>Identification and Characterization of a Novel Fosfomycin Bacillithiol Transferase FosB8 in Paenibacillus illinoisensis.</title>
        <authorList>
            <person name="Lu W."/>
        </authorList>
    </citation>
    <scope>NUCLEOTIDE SEQUENCE [LARGE SCALE GENOMIC DNA]</scope>
    <source>
        <strain evidence="1 2">WP77</strain>
    </source>
</reference>
<dbReference type="Proteomes" id="UP001618531">
    <property type="component" value="Unassembled WGS sequence"/>
</dbReference>
<dbReference type="RefSeq" id="WP_402873233.1">
    <property type="nucleotide sequence ID" value="NZ_JBIYSL010000002.1"/>
</dbReference>
<gene>
    <name evidence="1" type="ORF">ACINKY_07730</name>
</gene>
<proteinExistence type="predicted"/>
<organism evidence="1 2">
    <name type="scientific">Paenibacillus illinoisensis</name>
    <dbReference type="NCBI Taxonomy" id="59845"/>
    <lineage>
        <taxon>Bacteria</taxon>
        <taxon>Bacillati</taxon>
        <taxon>Bacillota</taxon>
        <taxon>Bacilli</taxon>
        <taxon>Bacillales</taxon>
        <taxon>Paenibacillaceae</taxon>
        <taxon>Paenibacillus</taxon>
    </lineage>
</organism>
<keyword evidence="2" id="KW-1185">Reference proteome</keyword>
<evidence type="ECO:0000313" key="1">
    <source>
        <dbReference type="EMBL" id="MFK0522090.1"/>
    </source>
</evidence>
<evidence type="ECO:0000313" key="2">
    <source>
        <dbReference type="Proteomes" id="UP001618531"/>
    </source>
</evidence>